<comment type="caution">
    <text evidence="7">The sequence shown here is derived from an EMBL/GenBank/DDBJ whole genome shotgun (WGS) entry which is preliminary data.</text>
</comment>
<evidence type="ECO:0000256" key="2">
    <source>
        <dbReference type="ARBA" id="ARBA00023125"/>
    </source>
</evidence>
<evidence type="ECO:0000256" key="1">
    <source>
        <dbReference type="ARBA" id="ARBA00023015"/>
    </source>
</evidence>
<evidence type="ECO:0000313" key="8">
    <source>
        <dbReference type="Proteomes" id="UP000265875"/>
    </source>
</evidence>
<proteinExistence type="predicted"/>
<feature type="DNA-binding region" description="H-T-H motif" evidence="4">
    <location>
        <begin position="51"/>
        <end position="70"/>
    </location>
</feature>
<evidence type="ECO:0000259" key="6">
    <source>
        <dbReference type="PROSITE" id="PS50977"/>
    </source>
</evidence>
<dbReference type="PANTHER" id="PTHR30055:SF234">
    <property type="entry name" value="HTH-TYPE TRANSCRIPTIONAL REGULATOR BETI"/>
    <property type="match status" value="1"/>
</dbReference>
<dbReference type="SUPFAM" id="SSF46689">
    <property type="entry name" value="Homeodomain-like"/>
    <property type="match status" value="1"/>
</dbReference>
<dbReference type="Pfam" id="PF00440">
    <property type="entry name" value="TetR_N"/>
    <property type="match status" value="1"/>
</dbReference>
<dbReference type="InterPro" id="IPR041478">
    <property type="entry name" value="TetR_C_27"/>
</dbReference>
<dbReference type="PANTHER" id="PTHR30055">
    <property type="entry name" value="HTH-TYPE TRANSCRIPTIONAL REGULATOR RUTR"/>
    <property type="match status" value="1"/>
</dbReference>
<keyword evidence="3" id="KW-0804">Transcription</keyword>
<feature type="domain" description="HTH tetR-type" evidence="6">
    <location>
        <begin position="28"/>
        <end position="88"/>
    </location>
</feature>
<gene>
    <name evidence="7" type="ORF">D0894_12435</name>
</gene>
<reference evidence="7 8" key="1">
    <citation type="submission" date="2018-08" db="EMBL/GenBank/DDBJ databases">
        <title>Draft genome sequence of the cyanotroph, Pseudomonas monteilii BCN3.</title>
        <authorList>
            <person name="Jones L.B."/>
            <person name="Kunz D.A."/>
        </authorList>
    </citation>
    <scope>NUCLEOTIDE SEQUENCE [LARGE SCALE GENOMIC DNA]</scope>
    <source>
        <strain evidence="7 8">BCN3</strain>
    </source>
</reference>
<organism evidence="7 8">
    <name type="scientific">Pseudomonas monteilii</name>
    <dbReference type="NCBI Taxonomy" id="76759"/>
    <lineage>
        <taxon>Bacteria</taxon>
        <taxon>Pseudomonadati</taxon>
        <taxon>Pseudomonadota</taxon>
        <taxon>Gammaproteobacteria</taxon>
        <taxon>Pseudomonadales</taxon>
        <taxon>Pseudomonadaceae</taxon>
        <taxon>Pseudomonas</taxon>
    </lineage>
</organism>
<dbReference type="InterPro" id="IPR023772">
    <property type="entry name" value="DNA-bd_HTH_TetR-type_CS"/>
</dbReference>
<sequence>MERCPMNQASTAGDIELPSSGQRGPADHDRRLEILRVANEHFRQYGYRKTTVADLSKAIGITTAYIYRFFDSKQAIGEAIVAMVLAELDNELRKIIAVQPSATSKFRAFSKQAMVLSHALFINENKLFELVVVAGEERWCTSAGHYDALAEMIRSIILEGRSTGEFERKTPLEDVVLGVQEALIPYTHASAMVRRSQAELEAGVVAVSSMILRSLAP</sequence>
<evidence type="ECO:0000256" key="3">
    <source>
        <dbReference type="ARBA" id="ARBA00023163"/>
    </source>
</evidence>
<protein>
    <submittedName>
        <fullName evidence="7">TetR/AcrR family transcriptional regulator</fullName>
    </submittedName>
</protein>
<dbReference type="GO" id="GO:0000976">
    <property type="term" value="F:transcription cis-regulatory region binding"/>
    <property type="evidence" value="ECO:0007669"/>
    <property type="project" value="TreeGrafter"/>
</dbReference>
<dbReference type="GO" id="GO:0003700">
    <property type="term" value="F:DNA-binding transcription factor activity"/>
    <property type="evidence" value="ECO:0007669"/>
    <property type="project" value="TreeGrafter"/>
</dbReference>
<dbReference type="EMBL" id="QWLL01000030">
    <property type="protein sequence ID" value="RII77547.1"/>
    <property type="molecule type" value="Genomic_DNA"/>
</dbReference>
<evidence type="ECO:0000256" key="5">
    <source>
        <dbReference type="SAM" id="MobiDB-lite"/>
    </source>
</evidence>
<dbReference type="InterPro" id="IPR050109">
    <property type="entry name" value="HTH-type_TetR-like_transc_reg"/>
</dbReference>
<name>A0A399M8D6_9PSED</name>
<dbReference type="Pfam" id="PF17935">
    <property type="entry name" value="TetR_C_27"/>
    <property type="match status" value="1"/>
</dbReference>
<keyword evidence="1" id="KW-0805">Transcription regulation</keyword>
<accession>A0A399M8D6</accession>
<feature type="region of interest" description="Disordered" evidence="5">
    <location>
        <begin position="1"/>
        <end position="26"/>
    </location>
</feature>
<dbReference type="AlphaFoldDB" id="A0A399M8D6"/>
<dbReference type="InterPro" id="IPR001647">
    <property type="entry name" value="HTH_TetR"/>
</dbReference>
<dbReference type="InterPro" id="IPR009057">
    <property type="entry name" value="Homeodomain-like_sf"/>
</dbReference>
<dbReference type="Gene3D" id="1.10.357.10">
    <property type="entry name" value="Tetracycline Repressor, domain 2"/>
    <property type="match status" value="1"/>
</dbReference>
<evidence type="ECO:0000313" key="7">
    <source>
        <dbReference type="EMBL" id="RII77547.1"/>
    </source>
</evidence>
<keyword evidence="2 4" id="KW-0238">DNA-binding</keyword>
<dbReference type="Proteomes" id="UP000265875">
    <property type="component" value="Unassembled WGS sequence"/>
</dbReference>
<dbReference type="PROSITE" id="PS01081">
    <property type="entry name" value="HTH_TETR_1"/>
    <property type="match status" value="1"/>
</dbReference>
<evidence type="ECO:0000256" key="4">
    <source>
        <dbReference type="PROSITE-ProRule" id="PRU00335"/>
    </source>
</evidence>
<dbReference type="PROSITE" id="PS50977">
    <property type="entry name" value="HTH_TETR_2"/>
    <property type="match status" value="1"/>
</dbReference>